<dbReference type="Gene3D" id="3.40.190.10">
    <property type="entry name" value="Periplasmic binding protein-like II"/>
    <property type="match status" value="1"/>
</dbReference>
<dbReference type="PANTHER" id="PTHR42928:SF5">
    <property type="entry name" value="BLR1237 PROTEIN"/>
    <property type="match status" value="1"/>
</dbReference>
<keyword evidence="2" id="KW-0732">Signal</keyword>
<feature type="signal peptide" evidence="2">
    <location>
        <begin position="1"/>
        <end position="22"/>
    </location>
</feature>
<evidence type="ECO:0000256" key="1">
    <source>
        <dbReference type="ARBA" id="ARBA00006987"/>
    </source>
</evidence>
<dbReference type="AlphaFoldDB" id="A0A3P4B4B2"/>
<sequence>MKKQFLAAIAVATVSAAPAAHAQHDFPSRPLRLIVAFPPGGSTDLIARVMAPAMSKSLGQQVIVENKGGAGGNIGVEAVVRAAPDGYTMVLSGAGALGINSVLYRSMPFDPVKDLAPVSLVATSPFVLVGPVNSPYKDVKAMLAAARAEPGKLSLGHGGQGTVMHLASELLNQLADVKMVLVPYKGTGPATTDAMAGQIPLAMSDTPSAVPAIKEGRLKAYAVTTSERSFSLPEVPTLEEAGIKGYEAMGWFGIAVPASTPAPVVTRLNEAITAALKDPDVIERVRAVGADPKPTSPDGLRKLVATDIAKWGDIVKRTGLRLD</sequence>
<dbReference type="SUPFAM" id="SSF53850">
    <property type="entry name" value="Periplasmic binding protein-like II"/>
    <property type="match status" value="1"/>
</dbReference>
<evidence type="ECO:0000256" key="2">
    <source>
        <dbReference type="SAM" id="SignalP"/>
    </source>
</evidence>
<dbReference type="InterPro" id="IPR005064">
    <property type="entry name" value="BUG"/>
</dbReference>
<comment type="similarity">
    <text evidence="1">Belongs to the UPF0065 (bug) family.</text>
</comment>
<keyword evidence="3" id="KW-0675">Receptor</keyword>
<dbReference type="Proteomes" id="UP000277294">
    <property type="component" value="Unassembled WGS sequence"/>
</dbReference>
<dbReference type="PANTHER" id="PTHR42928">
    <property type="entry name" value="TRICARBOXYLATE-BINDING PROTEIN"/>
    <property type="match status" value="1"/>
</dbReference>
<reference evidence="3 4" key="1">
    <citation type="submission" date="2018-10" db="EMBL/GenBank/DDBJ databases">
        <authorList>
            <person name="Criscuolo A."/>
        </authorList>
    </citation>
    <scope>NUCLEOTIDE SEQUENCE [LARGE SCALE GENOMIC DNA]</scope>
    <source>
        <strain evidence="3">DnA1</strain>
    </source>
</reference>
<dbReference type="Pfam" id="PF03401">
    <property type="entry name" value="TctC"/>
    <property type="match status" value="1"/>
</dbReference>
<name>A0A3P4B4B2_9BURK</name>
<dbReference type="OrthoDB" id="8842343at2"/>
<dbReference type="CDD" id="cd13578">
    <property type="entry name" value="PBP2_Bug27"/>
    <property type="match status" value="1"/>
</dbReference>
<accession>A0A3P4B4B2</accession>
<dbReference type="InterPro" id="IPR042100">
    <property type="entry name" value="Bug_dom1"/>
</dbReference>
<evidence type="ECO:0000313" key="4">
    <source>
        <dbReference type="Proteomes" id="UP000277294"/>
    </source>
</evidence>
<organism evidence="3 4">
    <name type="scientific">Pigmentiphaga humi</name>
    <dbReference type="NCBI Taxonomy" id="2478468"/>
    <lineage>
        <taxon>Bacteria</taxon>
        <taxon>Pseudomonadati</taxon>
        <taxon>Pseudomonadota</taxon>
        <taxon>Betaproteobacteria</taxon>
        <taxon>Burkholderiales</taxon>
        <taxon>Alcaligenaceae</taxon>
        <taxon>Pigmentiphaga</taxon>
    </lineage>
</organism>
<proteinExistence type="inferred from homology"/>
<evidence type="ECO:0000313" key="3">
    <source>
        <dbReference type="EMBL" id="VCU70366.1"/>
    </source>
</evidence>
<dbReference type="RefSeq" id="WP_124079876.1">
    <property type="nucleotide sequence ID" value="NZ_UWPJ01000018.1"/>
</dbReference>
<dbReference type="Gene3D" id="3.40.190.150">
    <property type="entry name" value="Bordetella uptake gene, domain 1"/>
    <property type="match status" value="1"/>
</dbReference>
<protein>
    <submittedName>
        <fullName evidence="3">Tripartite tricarboxylate transporter family receptor</fullName>
    </submittedName>
</protein>
<gene>
    <name evidence="3" type="ORF">PIGHUM_02438</name>
</gene>
<keyword evidence="4" id="KW-1185">Reference proteome</keyword>
<feature type="chain" id="PRO_5018095535" evidence="2">
    <location>
        <begin position="23"/>
        <end position="323"/>
    </location>
</feature>
<dbReference type="EMBL" id="UWPJ01000018">
    <property type="protein sequence ID" value="VCU70366.1"/>
    <property type="molecule type" value="Genomic_DNA"/>
</dbReference>
<dbReference type="PIRSF" id="PIRSF017082">
    <property type="entry name" value="YflP"/>
    <property type="match status" value="1"/>
</dbReference>